<reference evidence="3 4" key="1">
    <citation type="submission" date="2016-06" db="EMBL/GenBank/DDBJ databases">
        <title>Genome sequence of Porphyrobacter dokdonensis DSW-74.</title>
        <authorList>
            <person name="Kim J.F."/>
            <person name="Song J.Y."/>
        </authorList>
    </citation>
    <scope>NUCLEOTIDE SEQUENCE [LARGE SCALE GENOMIC DNA]</scope>
    <source>
        <strain evidence="3 4">DSW-74</strain>
    </source>
</reference>
<evidence type="ECO:0000256" key="1">
    <source>
        <dbReference type="ARBA" id="ARBA00007689"/>
    </source>
</evidence>
<dbReference type="RefSeq" id="WP_198157205.1">
    <property type="nucleotide sequence ID" value="NZ_LZYB01000001.1"/>
</dbReference>
<dbReference type="InterPro" id="IPR005545">
    <property type="entry name" value="YCII"/>
</dbReference>
<dbReference type="EMBL" id="LZYB01000001">
    <property type="protein sequence ID" value="OBV12356.1"/>
    <property type="molecule type" value="Genomic_DNA"/>
</dbReference>
<comment type="similarity">
    <text evidence="1">Belongs to the YciI family.</text>
</comment>
<evidence type="ECO:0000313" key="4">
    <source>
        <dbReference type="Proteomes" id="UP000092484"/>
    </source>
</evidence>
<sequence length="98" mass="10635">MASIFIASLTYIVPIGRVDAVLADHLAWLKAGHEAGHFIAWGPREPRDGGLIFVKAPSRDEAEALLASDPFILHALADLTITEWIPRMAFPGLEAFNG</sequence>
<dbReference type="STRING" id="1300349.I603_0487"/>
<keyword evidence="4" id="KW-1185">Reference proteome</keyword>
<dbReference type="PATRIC" id="fig|1300349.4.peg.483"/>
<dbReference type="Proteomes" id="UP000092484">
    <property type="component" value="Unassembled WGS sequence"/>
</dbReference>
<dbReference type="SUPFAM" id="SSF54909">
    <property type="entry name" value="Dimeric alpha+beta barrel"/>
    <property type="match status" value="1"/>
</dbReference>
<dbReference type="Pfam" id="PF03795">
    <property type="entry name" value="YCII"/>
    <property type="match status" value="1"/>
</dbReference>
<dbReference type="InterPro" id="IPR011008">
    <property type="entry name" value="Dimeric_a/b-barrel"/>
</dbReference>
<name>A0A1A7BKW2_9SPHN</name>
<accession>A0A1A7BKW2</accession>
<evidence type="ECO:0000259" key="2">
    <source>
        <dbReference type="Pfam" id="PF03795"/>
    </source>
</evidence>
<proteinExistence type="inferred from homology"/>
<evidence type="ECO:0000313" key="3">
    <source>
        <dbReference type="EMBL" id="OBV12356.1"/>
    </source>
</evidence>
<gene>
    <name evidence="3" type="ORF">I603_0487</name>
</gene>
<dbReference type="PANTHER" id="PTHR37828:SF1">
    <property type="entry name" value="YCII-RELATED DOMAIN-CONTAINING PROTEIN"/>
    <property type="match status" value="1"/>
</dbReference>
<organism evidence="3 4">
    <name type="scientific">Erythrobacter dokdonensis DSW-74</name>
    <dbReference type="NCBI Taxonomy" id="1300349"/>
    <lineage>
        <taxon>Bacteria</taxon>
        <taxon>Pseudomonadati</taxon>
        <taxon>Pseudomonadota</taxon>
        <taxon>Alphaproteobacteria</taxon>
        <taxon>Sphingomonadales</taxon>
        <taxon>Erythrobacteraceae</taxon>
        <taxon>Erythrobacter/Porphyrobacter group</taxon>
        <taxon>Erythrobacter</taxon>
    </lineage>
</organism>
<comment type="caution">
    <text evidence="3">The sequence shown here is derived from an EMBL/GenBank/DDBJ whole genome shotgun (WGS) entry which is preliminary data.</text>
</comment>
<protein>
    <submittedName>
        <fullName evidence="3">YCII-related protein</fullName>
    </submittedName>
</protein>
<feature type="domain" description="YCII-related" evidence="2">
    <location>
        <begin position="17"/>
        <end position="84"/>
    </location>
</feature>
<dbReference type="PANTHER" id="PTHR37828">
    <property type="entry name" value="GSR2449 PROTEIN"/>
    <property type="match status" value="1"/>
</dbReference>
<dbReference type="AlphaFoldDB" id="A0A1A7BKW2"/>
<dbReference type="Gene3D" id="3.30.70.1060">
    <property type="entry name" value="Dimeric alpha+beta barrel"/>
    <property type="match status" value="1"/>
</dbReference>